<dbReference type="AlphaFoldDB" id="A0A9X3WPR8"/>
<dbReference type="Gene3D" id="3.40.50.300">
    <property type="entry name" value="P-loop containing nucleotide triphosphate hydrolases"/>
    <property type="match status" value="1"/>
</dbReference>
<organism evidence="1 2">
    <name type="scientific">Aquibacillus koreensis</name>
    <dbReference type="NCBI Taxonomy" id="279446"/>
    <lineage>
        <taxon>Bacteria</taxon>
        <taxon>Bacillati</taxon>
        <taxon>Bacillota</taxon>
        <taxon>Bacilli</taxon>
        <taxon>Bacillales</taxon>
        <taxon>Bacillaceae</taxon>
        <taxon>Aquibacillus</taxon>
    </lineage>
</organism>
<dbReference type="Proteomes" id="UP001145072">
    <property type="component" value="Unassembled WGS sequence"/>
</dbReference>
<proteinExistence type="predicted"/>
<dbReference type="InterPro" id="IPR052922">
    <property type="entry name" value="Cytidylate_Kinase-2"/>
</dbReference>
<sequence length="175" mass="21020">MQDHFPEKVHIIGSVGSGKTTLAKKLSSRFQIPFYELDNVVWIRKESGDLKRTEEQRMQYLNTIIGMDCWIIEGVHNEDWVAESFKQADLIIFLDTKYTIRTYRIVRRFLLQKIGLEKSNYKPTLTIFKKMFKWNKIFEEVGKPNFFQKYNVYQEKLLIVNKDHQLRNYFNKIAQ</sequence>
<dbReference type="PANTHER" id="PTHR37816:SF2">
    <property type="entry name" value="DNA TOPOLOGY MODULATION PROTEIN FLAR-RELATED PROTEIN"/>
    <property type="match status" value="1"/>
</dbReference>
<comment type="caution">
    <text evidence="1">The sequence shown here is derived from an EMBL/GenBank/DDBJ whole genome shotgun (WGS) entry which is preliminary data.</text>
</comment>
<dbReference type="EMBL" id="JAMQJZ010000010">
    <property type="protein sequence ID" value="MDC3421336.1"/>
    <property type="molecule type" value="Genomic_DNA"/>
</dbReference>
<dbReference type="SUPFAM" id="SSF52540">
    <property type="entry name" value="P-loop containing nucleoside triphosphate hydrolases"/>
    <property type="match status" value="1"/>
</dbReference>
<keyword evidence="2" id="KW-1185">Reference proteome</keyword>
<protein>
    <submittedName>
        <fullName evidence="1">DNA topology modulation protein FlaR</fullName>
    </submittedName>
</protein>
<reference evidence="1" key="1">
    <citation type="submission" date="2022-06" db="EMBL/GenBank/DDBJ databases">
        <title>Aquibacillus sp. a new bacterium isolated from soil saline samples.</title>
        <authorList>
            <person name="Galisteo C."/>
            <person name="De La Haba R."/>
            <person name="Sanchez-Porro C."/>
            <person name="Ventosa A."/>
        </authorList>
    </citation>
    <scope>NUCLEOTIDE SEQUENCE</scope>
    <source>
        <strain evidence="1">JCM 12387</strain>
    </source>
</reference>
<dbReference type="RefSeq" id="WP_259869469.1">
    <property type="nucleotide sequence ID" value="NZ_JAMQJZ010000010.1"/>
</dbReference>
<accession>A0A9X3WPR8</accession>
<name>A0A9X3WPR8_9BACI</name>
<dbReference type="InterPro" id="IPR027417">
    <property type="entry name" value="P-loop_NTPase"/>
</dbReference>
<gene>
    <name evidence="1" type="ORF">NC661_13250</name>
</gene>
<dbReference type="PANTHER" id="PTHR37816">
    <property type="entry name" value="YALI0E33011P"/>
    <property type="match status" value="1"/>
</dbReference>
<evidence type="ECO:0000313" key="1">
    <source>
        <dbReference type="EMBL" id="MDC3421336.1"/>
    </source>
</evidence>
<evidence type="ECO:0000313" key="2">
    <source>
        <dbReference type="Proteomes" id="UP001145072"/>
    </source>
</evidence>